<evidence type="ECO:0000313" key="2">
    <source>
        <dbReference type="EMBL" id="KAF9489842.1"/>
    </source>
</evidence>
<accession>A0A9P5ZLY9</accession>
<evidence type="ECO:0000313" key="3">
    <source>
        <dbReference type="Proteomes" id="UP000807025"/>
    </source>
</evidence>
<dbReference type="Proteomes" id="UP000807025">
    <property type="component" value="Unassembled WGS sequence"/>
</dbReference>
<protein>
    <submittedName>
        <fullName evidence="2">Uncharacterized protein</fullName>
    </submittedName>
</protein>
<dbReference type="EMBL" id="MU154658">
    <property type="protein sequence ID" value="KAF9489842.1"/>
    <property type="molecule type" value="Genomic_DNA"/>
</dbReference>
<feature type="region of interest" description="Disordered" evidence="1">
    <location>
        <begin position="1"/>
        <end position="81"/>
    </location>
</feature>
<feature type="compositionally biased region" description="Basic and acidic residues" evidence="1">
    <location>
        <begin position="51"/>
        <end position="63"/>
    </location>
</feature>
<proteinExistence type="predicted"/>
<reference evidence="2" key="1">
    <citation type="submission" date="2020-11" db="EMBL/GenBank/DDBJ databases">
        <authorList>
            <consortium name="DOE Joint Genome Institute"/>
            <person name="Ahrendt S."/>
            <person name="Riley R."/>
            <person name="Andreopoulos W."/>
            <person name="Labutti K."/>
            <person name="Pangilinan J."/>
            <person name="Ruiz-Duenas F.J."/>
            <person name="Barrasa J.M."/>
            <person name="Sanchez-Garcia M."/>
            <person name="Camarero S."/>
            <person name="Miyauchi S."/>
            <person name="Serrano A."/>
            <person name="Linde D."/>
            <person name="Babiker R."/>
            <person name="Drula E."/>
            <person name="Ayuso-Fernandez I."/>
            <person name="Pacheco R."/>
            <person name="Padilla G."/>
            <person name="Ferreira P."/>
            <person name="Barriuso J."/>
            <person name="Kellner H."/>
            <person name="Castanera R."/>
            <person name="Alfaro M."/>
            <person name="Ramirez L."/>
            <person name="Pisabarro A.G."/>
            <person name="Kuo A."/>
            <person name="Tritt A."/>
            <person name="Lipzen A."/>
            <person name="He G."/>
            <person name="Yan M."/>
            <person name="Ng V."/>
            <person name="Cullen D."/>
            <person name="Martin F."/>
            <person name="Rosso M.-N."/>
            <person name="Henrissat B."/>
            <person name="Hibbett D."/>
            <person name="Martinez A.T."/>
            <person name="Grigoriev I.V."/>
        </authorList>
    </citation>
    <scope>NUCLEOTIDE SEQUENCE</scope>
    <source>
        <strain evidence="2">ATCC 90797</strain>
    </source>
</reference>
<evidence type="ECO:0000256" key="1">
    <source>
        <dbReference type="SAM" id="MobiDB-lite"/>
    </source>
</evidence>
<keyword evidence="3" id="KW-1185">Reference proteome</keyword>
<organism evidence="2 3">
    <name type="scientific">Pleurotus eryngii</name>
    <name type="common">Boletus of the steppes</name>
    <dbReference type="NCBI Taxonomy" id="5323"/>
    <lineage>
        <taxon>Eukaryota</taxon>
        <taxon>Fungi</taxon>
        <taxon>Dikarya</taxon>
        <taxon>Basidiomycota</taxon>
        <taxon>Agaricomycotina</taxon>
        <taxon>Agaricomycetes</taxon>
        <taxon>Agaricomycetidae</taxon>
        <taxon>Agaricales</taxon>
        <taxon>Pleurotineae</taxon>
        <taxon>Pleurotaceae</taxon>
        <taxon>Pleurotus</taxon>
    </lineage>
</organism>
<name>A0A9P5ZLY9_PLEER</name>
<sequence>MTPALTDGSDNEDESDSKSEDTPPVTNAEIADILPSKTVPKTSIKNRSQTRKKDQGAHIESAPKHSPKVTVKDVNDDNGSFMNHTAEAAAKGSTTPSKPKQGKHSAVYLFFEEVMMDANGERVPGAEYFKCYHGNCCTFKITKPMKNNTNGLTGHLKAHFPLMYWLYEALRDREGPPTPDERNLACGNMTPDSAAAAAVMSGHKTSTEGIQMAFMRQAEV</sequence>
<dbReference type="AlphaFoldDB" id="A0A9P5ZLY9"/>
<comment type="caution">
    <text evidence="2">The sequence shown here is derived from an EMBL/GenBank/DDBJ whole genome shotgun (WGS) entry which is preliminary data.</text>
</comment>
<dbReference type="OrthoDB" id="3259181at2759"/>
<gene>
    <name evidence="2" type="ORF">BDN71DRAFT_1526055</name>
</gene>